<dbReference type="Gene3D" id="4.10.280.10">
    <property type="entry name" value="Helix-loop-helix DNA-binding domain"/>
    <property type="match status" value="1"/>
</dbReference>
<dbReference type="EnsemblMetazoa" id="tetur03g08730.1">
    <property type="protein sequence ID" value="tetur03g08730.1"/>
    <property type="gene ID" value="tetur03g08730"/>
</dbReference>
<dbReference type="OMA" id="GYETMLQ"/>
<organism evidence="9 10">
    <name type="scientific">Tetranychus urticae</name>
    <name type="common">Two-spotted spider mite</name>
    <dbReference type="NCBI Taxonomy" id="32264"/>
    <lineage>
        <taxon>Eukaryota</taxon>
        <taxon>Metazoa</taxon>
        <taxon>Ecdysozoa</taxon>
        <taxon>Arthropoda</taxon>
        <taxon>Chelicerata</taxon>
        <taxon>Arachnida</taxon>
        <taxon>Acari</taxon>
        <taxon>Acariformes</taxon>
        <taxon>Trombidiformes</taxon>
        <taxon>Prostigmata</taxon>
        <taxon>Eleutherengona</taxon>
        <taxon>Raphignathae</taxon>
        <taxon>Tetranychoidea</taxon>
        <taxon>Tetranychidae</taxon>
        <taxon>Tetranychus</taxon>
    </lineage>
</organism>
<evidence type="ECO:0000256" key="1">
    <source>
        <dbReference type="ARBA" id="ARBA00004123"/>
    </source>
</evidence>
<evidence type="ECO:0000259" key="8">
    <source>
        <dbReference type="PROSITE" id="PS50888"/>
    </source>
</evidence>
<feature type="coiled-coil region" evidence="6">
    <location>
        <begin position="92"/>
        <end position="126"/>
    </location>
</feature>
<reference evidence="9" key="2">
    <citation type="submission" date="2015-06" db="UniProtKB">
        <authorList>
            <consortium name="EnsemblMetazoa"/>
        </authorList>
    </citation>
    <scope>IDENTIFICATION</scope>
</reference>
<dbReference type="GO" id="GO:0046983">
    <property type="term" value="F:protein dimerization activity"/>
    <property type="evidence" value="ECO:0007669"/>
    <property type="project" value="InterPro"/>
</dbReference>
<gene>
    <name evidence="9" type="primary">107372172</name>
</gene>
<dbReference type="SMART" id="SM00353">
    <property type="entry name" value="HLH"/>
    <property type="match status" value="1"/>
</dbReference>
<keyword evidence="6" id="KW-0175">Coiled coil</keyword>
<reference evidence="10" key="1">
    <citation type="submission" date="2011-08" db="EMBL/GenBank/DDBJ databases">
        <authorList>
            <person name="Rombauts S."/>
        </authorList>
    </citation>
    <scope>NUCLEOTIDE SEQUENCE</scope>
    <source>
        <strain evidence="10">London</strain>
    </source>
</reference>
<dbReference type="OrthoDB" id="5778525at2759"/>
<sequence length="210" mass="24099">MNTEIAMISASSTHNTDASLTTDDEDSDHKSTTSYKERRREAHTMAEQKRRDAIKKGYEELQSLVPTCAQQDSVSSYKLSKATILQRSIEYIQYMQVQQKKEEEDLQSLRKEVIALQIMKANYERIVKHHQLAQPGQTCNQVSEDVKFQVFQAICDSLFQSFDAAVTVKNFDELSGGIFGWLEEHCKPLTLRDIVISVLKQLKSQMNNHH</sequence>
<feature type="region of interest" description="Disordered" evidence="7">
    <location>
        <begin position="1"/>
        <end position="47"/>
    </location>
</feature>
<keyword evidence="2" id="KW-0805">Transcription regulation</keyword>
<feature type="compositionally biased region" description="Polar residues" evidence="7">
    <location>
        <begin position="1"/>
        <end position="21"/>
    </location>
</feature>
<dbReference type="PANTHER" id="PTHR15741">
    <property type="entry name" value="BASIC HELIX-LOOP-HELIX ZIP TRANSCRIPTION FACTOR"/>
    <property type="match status" value="1"/>
</dbReference>
<dbReference type="GO" id="GO:0000978">
    <property type="term" value="F:RNA polymerase II cis-regulatory region sequence-specific DNA binding"/>
    <property type="evidence" value="ECO:0007669"/>
    <property type="project" value="TreeGrafter"/>
</dbReference>
<feature type="domain" description="BHLH" evidence="8">
    <location>
        <begin position="38"/>
        <end position="95"/>
    </location>
</feature>
<dbReference type="CDD" id="cd19687">
    <property type="entry name" value="bHLHzip_Mlx"/>
    <property type="match status" value="1"/>
</dbReference>
<keyword evidence="3" id="KW-0238">DNA-binding</keyword>
<feature type="compositionally biased region" description="Basic and acidic residues" evidence="7">
    <location>
        <begin position="27"/>
        <end position="47"/>
    </location>
</feature>
<evidence type="ECO:0000256" key="2">
    <source>
        <dbReference type="ARBA" id="ARBA00023015"/>
    </source>
</evidence>
<dbReference type="GO" id="GO:0000981">
    <property type="term" value="F:DNA-binding transcription factor activity, RNA polymerase II-specific"/>
    <property type="evidence" value="ECO:0007669"/>
    <property type="project" value="TreeGrafter"/>
</dbReference>
<accession>T1K0R4</accession>
<dbReference type="KEGG" id="tut:107372172"/>
<dbReference type="STRING" id="32264.T1K0R4"/>
<dbReference type="SUPFAM" id="SSF47459">
    <property type="entry name" value="HLH, helix-loop-helix DNA-binding domain"/>
    <property type="match status" value="1"/>
</dbReference>
<evidence type="ECO:0000256" key="5">
    <source>
        <dbReference type="ARBA" id="ARBA00023242"/>
    </source>
</evidence>
<dbReference type="AlphaFoldDB" id="T1K0R4"/>
<dbReference type="InterPro" id="IPR052207">
    <property type="entry name" value="Max-like/E-box_TFs"/>
</dbReference>
<dbReference type="PANTHER" id="PTHR15741:SF25">
    <property type="entry name" value="MAX-LIKE PROTEIN X"/>
    <property type="match status" value="1"/>
</dbReference>
<evidence type="ECO:0000256" key="4">
    <source>
        <dbReference type="ARBA" id="ARBA00023163"/>
    </source>
</evidence>
<dbReference type="HOGENOM" id="CLU_083204_0_0_1"/>
<dbReference type="eggNOG" id="KOG1319">
    <property type="taxonomic scope" value="Eukaryota"/>
</dbReference>
<dbReference type="Pfam" id="PF00010">
    <property type="entry name" value="HLH"/>
    <property type="match status" value="1"/>
</dbReference>
<evidence type="ECO:0000313" key="10">
    <source>
        <dbReference type="Proteomes" id="UP000015104"/>
    </source>
</evidence>
<proteinExistence type="predicted"/>
<dbReference type="GO" id="GO:0005634">
    <property type="term" value="C:nucleus"/>
    <property type="evidence" value="ECO:0007669"/>
    <property type="project" value="UniProtKB-SubCell"/>
</dbReference>
<dbReference type="Proteomes" id="UP000015104">
    <property type="component" value="Unassembled WGS sequence"/>
</dbReference>
<evidence type="ECO:0000256" key="7">
    <source>
        <dbReference type="SAM" id="MobiDB-lite"/>
    </source>
</evidence>
<keyword evidence="4" id="KW-0804">Transcription</keyword>
<keyword evidence="10" id="KW-1185">Reference proteome</keyword>
<keyword evidence="5" id="KW-0539">Nucleus</keyword>
<evidence type="ECO:0000313" key="9">
    <source>
        <dbReference type="EnsemblMetazoa" id="tetur03g08730.1"/>
    </source>
</evidence>
<comment type="subcellular location">
    <subcellularLocation>
        <location evidence="1">Nucleus</location>
    </subcellularLocation>
</comment>
<dbReference type="InterPro" id="IPR011598">
    <property type="entry name" value="bHLH_dom"/>
</dbReference>
<dbReference type="InterPro" id="IPR036638">
    <property type="entry name" value="HLH_DNA-bd_sf"/>
</dbReference>
<name>T1K0R4_TETUR</name>
<dbReference type="EMBL" id="CAEY01001145">
    <property type="status" value="NOT_ANNOTATED_CDS"/>
    <property type="molecule type" value="Genomic_DNA"/>
</dbReference>
<evidence type="ECO:0000256" key="3">
    <source>
        <dbReference type="ARBA" id="ARBA00023125"/>
    </source>
</evidence>
<dbReference type="PROSITE" id="PS50888">
    <property type="entry name" value="BHLH"/>
    <property type="match status" value="1"/>
</dbReference>
<protein>
    <recommendedName>
        <fullName evidence="8">BHLH domain-containing protein</fullName>
    </recommendedName>
</protein>
<evidence type="ECO:0000256" key="6">
    <source>
        <dbReference type="SAM" id="Coils"/>
    </source>
</evidence>